<dbReference type="Proteomes" id="UP000192521">
    <property type="component" value="Unassembled WGS sequence"/>
</dbReference>
<comment type="caution">
    <text evidence="1">The sequence shown here is derived from an EMBL/GenBank/DDBJ whole genome shotgun (WGS) entry which is preliminary data.</text>
</comment>
<accession>A0ABX3U7T0</accession>
<protein>
    <submittedName>
        <fullName evidence="1">Uncharacterized protein</fullName>
    </submittedName>
</protein>
<evidence type="ECO:0000313" key="1">
    <source>
        <dbReference type="EMBL" id="ORJ47581.1"/>
    </source>
</evidence>
<organism evidence="1 2">
    <name type="scientific">Kluyvera intermedia</name>
    <name type="common">Enterobacter intermedius</name>
    <dbReference type="NCBI Taxonomy" id="61648"/>
    <lineage>
        <taxon>Bacteria</taxon>
        <taxon>Pseudomonadati</taxon>
        <taxon>Pseudomonadota</taxon>
        <taxon>Gammaproteobacteria</taxon>
        <taxon>Enterobacterales</taxon>
        <taxon>Enterobacteriaceae</taxon>
        <taxon>Kluyvera</taxon>
    </lineage>
</organism>
<reference evidence="1 2" key="1">
    <citation type="submission" date="2017-02" db="EMBL/GenBank/DDBJ databases">
        <title>Draft genome sequence of a Kluyvera intermedia isolate from a patient with a pancreatic abscess.</title>
        <authorList>
            <person name="Thele R."/>
        </authorList>
    </citation>
    <scope>NUCLEOTIDE SEQUENCE [LARGE SCALE GENOMIC DNA]</scope>
    <source>
        <strain evidence="1 2">FOSA7093</strain>
    </source>
</reference>
<name>A0ABX3U7T0_KLUIN</name>
<dbReference type="EMBL" id="MWPR01000070">
    <property type="protein sequence ID" value="ORJ47581.1"/>
    <property type="molecule type" value="Genomic_DNA"/>
</dbReference>
<sequence>MLIGSCATTGPAKVEVVDTACDWVNPIYLTSQDIRVIDPKTKQDILIHNNSWRSNCAAESHSRLTK</sequence>
<evidence type="ECO:0000313" key="2">
    <source>
        <dbReference type="Proteomes" id="UP000192521"/>
    </source>
</evidence>
<proteinExistence type="predicted"/>
<keyword evidence="2" id="KW-1185">Reference proteome</keyword>
<gene>
    <name evidence="1" type="ORF">B2M27_25375</name>
</gene>